<evidence type="ECO:0000259" key="1">
    <source>
        <dbReference type="Pfam" id="PF13860"/>
    </source>
</evidence>
<accession>A0A7V1EHZ5</accession>
<comment type="caution">
    <text evidence="2">The sequence shown here is derived from an EMBL/GenBank/DDBJ whole genome shotgun (WGS) entry which is preliminary data.</text>
</comment>
<gene>
    <name evidence="2" type="ORF">ENP86_05315</name>
</gene>
<evidence type="ECO:0000313" key="2">
    <source>
        <dbReference type="EMBL" id="HDY58952.1"/>
    </source>
</evidence>
<protein>
    <recommendedName>
        <fullName evidence="1">FlgD/Vpr Ig-like domain-containing protein</fullName>
    </recommendedName>
</protein>
<reference evidence="2" key="1">
    <citation type="journal article" date="2020" name="mSystems">
        <title>Genome- and Community-Level Interaction Insights into Carbon Utilization and Element Cycling Functions of Hydrothermarchaeota in Hydrothermal Sediment.</title>
        <authorList>
            <person name="Zhou Z."/>
            <person name="Liu Y."/>
            <person name="Xu W."/>
            <person name="Pan J."/>
            <person name="Luo Z.H."/>
            <person name="Li M."/>
        </authorList>
    </citation>
    <scope>NUCLEOTIDE SEQUENCE [LARGE SCALE GENOMIC DNA]</scope>
    <source>
        <strain evidence="2">SpSt-258</strain>
    </source>
</reference>
<dbReference type="Gene3D" id="2.60.40.4070">
    <property type="match status" value="1"/>
</dbReference>
<name>A0A7V1EHZ5_UNCW3</name>
<feature type="domain" description="FlgD/Vpr Ig-like" evidence="1">
    <location>
        <begin position="812"/>
        <end position="859"/>
    </location>
</feature>
<organism evidence="2">
    <name type="scientific">candidate division WOR-3 bacterium</name>
    <dbReference type="NCBI Taxonomy" id="2052148"/>
    <lineage>
        <taxon>Bacteria</taxon>
        <taxon>Bacteria division WOR-3</taxon>
    </lineage>
</organism>
<dbReference type="Pfam" id="PF13860">
    <property type="entry name" value="FlgD_ig"/>
    <property type="match status" value="1"/>
</dbReference>
<dbReference type="InterPro" id="IPR025965">
    <property type="entry name" value="FlgD/Vpr_Ig-like"/>
</dbReference>
<dbReference type="EMBL" id="DSKY01000014">
    <property type="protein sequence ID" value="HDY58952.1"/>
    <property type="molecule type" value="Genomic_DNA"/>
</dbReference>
<sequence>MINPITLIIINLAISIFGLTPGQETIIFENEFLIDKNFFYRPKAGFQSFSSVAFDGINYLIVWQDGAGLTDIYGTRLTSEGVIIDSIGIPISNAPRYQNSPEVLFDGDKYFIVWEDYRSGGIPIIYGCRLNPDGTVLDTGGIIISLTYSCAPHLAFDGTNYLVVWEDQRSGYFYTDIYGARVTQSGMVLDPGGFPISIAGYGQSSPRVTFGGTNYLVVWADGRNGQNPDIYGARVSTAGIVIDTVGIIISNAPGTQVYPTIVYGNNEYLIAWRDSRNGNADIYASRVTPDGIVLDTLGIPVDTTVSAQSQPALYFDGTNFLVVWRDYRDGANYDIYGVRINPSGNILDTAFIPIATGINHETNPAVSFDTTNYIVTFTNEAEQNVDIMGVRISKSGVIIDTSAILISTGVYFYSQSSPALSFCGQNYFAVWEDERNGNANCDIFGARITCSGLVLDSAGIPISVATNDQKNPAVIFDGTNYFVVWQDKRINGLNYDIFGARINSQGIVLDTLGIPISVADNDQKNPSVAIDGTNYFVVWEDNRINQYNYDIYGARVTPEGIVLDTGGIAIDEAQEYQINPRVIFGTTNYFVVWEDYRNDIGEIYGCRVDQNGAVIDTGGIAILPSPNFRCNPAVAFDGNNYLVLWQESRPSTYWDIYGTRVTQTGLVIDSTGIAISTAPNSQWLPAISFNGTSYFTAWQDLRNWSSWDIYGARVTTSGMVSGSFNVSTQIGNQHSPAILALGDSALVLYSGWCDSILGFPANVMRIWGKMLVDAGVAENRLIPKAIETQISLFPNPFRNLLKIGVRAGKYGRYRLEIFNVLGQKIKTIFNEERQSGYYELIWDGRDDRNRQMPAGVYYVLYQMDDSKTTAKIVLLK</sequence>
<proteinExistence type="predicted"/>
<dbReference type="AlphaFoldDB" id="A0A7V1EHZ5"/>